<evidence type="ECO:0000256" key="6">
    <source>
        <dbReference type="ARBA" id="ARBA00022782"/>
    </source>
</evidence>
<organism evidence="9 10">
    <name type="scientific">Trapa natans</name>
    <name type="common">Water chestnut</name>
    <dbReference type="NCBI Taxonomy" id="22666"/>
    <lineage>
        <taxon>Eukaryota</taxon>
        <taxon>Viridiplantae</taxon>
        <taxon>Streptophyta</taxon>
        <taxon>Embryophyta</taxon>
        <taxon>Tracheophyta</taxon>
        <taxon>Spermatophyta</taxon>
        <taxon>Magnoliopsida</taxon>
        <taxon>eudicotyledons</taxon>
        <taxon>Gunneridae</taxon>
        <taxon>Pentapetalae</taxon>
        <taxon>rosids</taxon>
        <taxon>malvids</taxon>
        <taxon>Myrtales</taxon>
        <taxon>Lythraceae</taxon>
        <taxon>Trapa</taxon>
    </lineage>
</organism>
<evidence type="ECO:0000256" key="4">
    <source>
        <dbReference type="ARBA" id="ARBA00022676"/>
    </source>
</evidence>
<evidence type="ECO:0000313" key="10">
    <source>
        <dbReference type="Proteomes" id="UP001346149"/>
    </source>
</evidence>
<evidence type="ECO:0000256" key="7">
    <source>
        <dbReference type="ARBA" id="ARBA00023089"/>
    </source>
</evidence>
<evidence type="ECO:0008006" key="11">
    <source>
        <dbReference type="Google" id="ProtNLM"/>
    </source>
</evidence>
<evidence type="ECO:0000256" key="2">
    <source>
        <dbReference type="ARBA" id="ARBA00009995"/>
    </source>
</evidence>
<dbReference type="PANTHER" id="PTHR31791:SF4">
    <property type="entry name" value="FRIGIDA-LIKE PROTEIN 3"/>
    <property type="match status" value="1"/>
</dbReference>
<comment type="caution">
    <text evidence="9">The sequence shown here is derived from an EMBL/GenBank/DDBJ whole genome shotgun (WGS) entry which is preliminary data.</text>
</comment>
<accession>A0AAN7QXB7</accession>
<evidence type="ECO:0000256" key="8">
    <source>
        <dbReference type="SAM" id="Coils"/>
    </source>
</evidence>
<dbReference type="AlphaFoldDB" id="A0AAN7QXB7"/>
<evidence type="ECO:0000256" key="5">
    <source>
        <dbReference type="ARBA" id="ARBA00022679"/>
    </source>
</evidence>
<dbReference type="Proteomes" id="UP001346149">
    <property type="component" value="Unassembled WGS sequence"/>
</dbReference>
<dbReference type="Gene3D" id="3.40.50.2000">
    <property type="entry name" value="Glycogen Phosphorylase B"/>
    <property type="match status" value="2"/>
</dbReference>
<gene>
    <name evidence="9" type="ORF">SAY86_016594</name>
</gene>
<dbReference type="GO" id="GO:0030154">
    <property type="term" value="P:cell differentiation"/>
    <property type="evidence" value="ECO:0007669"/>
    <property type="project" value="UniProtKB-KW"/>
</dbReference>
<dbReference type="EMBL" id="JAXQNO010000016">
    <property type="protein sequence ID" value="KAK4782492.1"/>
    <property type="molecule type" value="Genomic_DNA"/>
</dbReference>
<comment type="similarity">
    <text evidence="1">Belongs to the Frigida family.</text>
</comment>
<dbReference type="CDD" id="cd03784">
    <property type="entry name" value="GT1_Gtf-like"/>
    <property type="match status" value="1"/>
</dbReference>
<dbReference type="PANTHER" id="PTHR31791">
    <property type="entry name" value="FRIGIDA-LIKE PROTEIN 3-RELATED"/>
    <property type="match status" value="1"/>
</dbReference>
<dbReference type="FunFam" id="3.40.50.2000:FF:000057">
    <property type="entry name" value="Glycosyltransferase"/>
    <property type="match status" value="1"/>
</dbReference>
<evidence type="ECO:0000256" key="3">
    <source>
        <dbReference type="ARBA" id="ARBA00022473"/>
    </source>
</evidence>
<keyword evidence="8" id="KW-0175">Coiled coil</keyword>
<proteinExistence type="inferred from homology"/>
<keyword evidence="3" id="KW-0217">Developmental protein</keyword>
<dbReference type="Pfam" id="PF07899">
    <property type="entry name" value="Frigida"/>
    <property type="match status" value="1"/>
</dbReference>
<keyword evidence="5" id="KW-0808">Transferase</keyword>
<dbReference type="InterPro" id="IPR002213">
    <property type="entry name" value="UDP_glucos_trans"/>
</dbReference>
<evidence type="ECO:0000256" key="1">
    <source>
        <dbReference type="ARBA" id="ARBA00008956"/>
    </source>
</evidence>
<keyword evidence="7" id="KW-0287">Flowering</keyword>
<protein>
    <recommendedName>
        <fullName evidence="11">FRIGIDA-like protein</fullName>
    </recommendedName>
</protein>
<keyword evidence="4" id="KW-0328">Glycosyltransferase</keyword>
<comment type="similarity">
    <text evidence="2">Belongs to the UDP-glycosyltransferase family.</text>
</comment>
<dbReference type="InterPro" id="IPR012474">
    <property type="entry name" value="Frigida"/>
</dbReference>
<feature type="coiled-coil region" evidence="8">
    <location>
        <begin position="550"/>
        <end position="639"/>
    </location>
</feature>
<dbReference type="SUPFAM" id="SSF53756">
    <property type="entry name" value="UDP-Glycosyltransferase/glycogen phosphorylase"/>
    <property type="match status" value="1"/>
</dbReference>
<reference evidence="9 10" key="1">
    <citation type="journal article" date="2023" name="Hortic Res">
        <title>Pangenome of water caltrop reveals structural variations and asymmetric subgenome divergence after allopolyploidization.</title>
        <authorList>
            <person name="Zhang X."/>
            <person name="Chen Y."/>
            <person name="Wang L."/>
            <person name="Yuan Y."/>
            <person name="Fang M."/>
            <person name="Shi L."/>
            <person name="Lu R."/>
            <person name="Comes H.P."/>
            <person name="Ma Y."/>
            <person name="Chen Y."/>
            <person name="Huang G."/>
            <person name="Zhou Y."/>
            <person name="Zheng Z."/>
            <person name="Qiu Y."/>
        </authorList>
    </citation>
    <scope>NUCLEOTIDE SEQUENCE [LARGE SCALE GENOMIC DNA]</scope>
    <source>
        <strain evidence="9">F231</strain>
    </source>
</reference>
<dbReference type="GO" id="GO:0009908">
    <property type="term" value="P:flower development"/>
    <property type="evidence" value="ECO:0007669"/>
    <property type="project" value="UniProtKB-KW"/>
</dbReference>
<sequence>MALSETNQGQAHALVVPYSAQGHLNPMLQLSKQLVSKGVRTTLAITVHLFRSMYMDPSGPIEVEIQTISDGYDHGGVAKAESIEAYQTSFEVVGSQTLRSLIRRLDESGKPVQAVIYDGFISWVLDVAKECGKLGVVFFTQTCAVNNVYYHVKKGLVELPLKDPTVSFPAMPRLEPSEMPSFVYALGSYPTYYHMLMEQFSNVEKADYVMVNIFYEMEKELVDWMSKNLWPVKTIGPAVPSAYLDKRLEDDKDYSINLFKPNNEACTRWLSRQRPRSVVYVSFGSIADLKPEQMAELAAALDRIRHRYSFLWIVRTSERSKLPPEFLAASAEEKEGESGLILTWCSQLEKGKAIRESAKIWRDLAREAVDKGGSSDKNIDEFVAAMLSRRFRGPEEGSVPTTLYESVVSHLSFNHNCYAVLCVQNKSMNKNKWRKPTKKRGVFSFGPFFLVSCRRVMENNVWKNPNKVLFMNQEEMLLAKVHGGGKSFTVEEERGIFGEILELCSFEITGKECRSCHCLRKRLFLEFLCEIRLGSGMPTMEEPQSVETLLDTTTSKIQQLQKAFAELESHRAITLNLKWKELEEHFRGLEKSLKRRFHELEDQEKEYQTKTTEARELLQKREEAVVEKEQASLDKLQKKRDAAVGVIALASGKNANGFSPGTIIVGDEGRVGASVNEEKSLSVVTAGSSLVESTEYSENSVIDLDDEVSSYTQLGKLCKDMDSEGIHKFICDNRKSIASIREEIPYALRAAGNPAAFVLKCLRDFYGTYLPYLDGKRESSLLGLRRTCIMLMESLGALPASRNTDSMANIISDDIKQQARAIAEEWRLKLDSLDLDASNGNSLEAHAFLQLLGTFGIASDFHENYISGLIPMVSRRRQVADLCRSLGLTEKMPGAVEALINSGRQIDAVNLSFAFKLTRQYPPVPLLKSYLQDARKITSPIRHGNSSHTAQVDVNDKELTALKAVIKCIEEHKLENQYPIDPLQKRVVQLEKAKADKKNMTEVSKPQPKRPRANVLTAGYAPRVIPNIIADTKTFHHNRYPQYTYDRPYFYPGPADNLGPSILGPAAAYNMTHAHMAAAHPHGPVNFFGNSYPYQTPYLH</sequence>
<name>A0AAN7QXB7_TRANT</name>
<keyword evidence="6" id="KW-0221">Differentiation</keyword>
<evidence type="ECO:0000313" key="9">
    <source>
        <dbReference type="EMBL" id="KAK4782492.1"/>
    </source>
</evidence>
<dbReference type="GO" id="GO:0008194">
    <property type="term" value="F:UDP-glycosyltransferase activity"/>
    <property type="evidence" value="ECO:0007669"/>
    <property type="project" value="InterPro"/>
</dbReference>
<keyword evidence="10" id="KW-1185">Reference proteome</keyword>